<keyword evidence="3 10" id="KW-0328">Glycosyltransferase</keyword>
<comment type="caution">
    <text evidence="13">The sequence shown here is derived from an EMBL/GenBank/DDBJ whole genome shotgun (WGS) entry which is preliminary data.</text>
</comment>
<dbReference type="GO" id="GO:0000139">
    <property type="term" value="C:Golgi membrane"/>
    <property type="evidence" value="ECO:0007669"/>
    <property type="project" value="UniProtKB-SubCell"/>
</dbReference>
<evidence type="ECO:0000256" key="8">
    <source>
        <dbReference type="ARBA" id="ARBA00023034"/>
    </source>
</evidence>
<reference evidence="13" key="1">
    <citation type="submission" date="2021-02" db="EMBL/GenBank/DDBJ databases">
        <authorList>
            <person name="Nowell W R."/>
        </authorList>
    </citation>
    <scope>NUCLEOTIDE SEQUENCE</scope>
</reference>
<name>A0A818ML51_9BILA</name>
<dbReference type="EMBL" id="CAJOAY010000221">
    <property type="protein sequence ID" value="CAF3590969.1"/>
    <property type="molecule type" value="Genomic_DNA"/>
</dbReference>
<dbReference type="Proteomes" id="UP000663891">
    <property type="component" value="Unassembled WGS sequence"/>
</dbReference>
<dbReference type="Pfam" id="PF01762">
    <property type="entry name" value="Galactosyl_T"/>
    <property type="match status" value="1"/>
</dbReference>
<keyword evidence="7 10" id="KW-1133">Transmembrane helix</keyword>
<dbReference type="Proteomes" id="UP000663881">
    <property type="component" value="Unassembled WGS sequence"/>
</dbReference>
<evidence type="ECO:0000313" key="15">
    <source>
        <dbReference type="Proteomes" id="UP000663881"/>
    </source>
</evidence>
<dbReference type="Proteomes" id="UP000663845">
    <property type="component" value="Unassembled WGS sequence"/>
</dbReference>
<evidence type="ECO:0000256" key="2">
    <source>
        <dbReference type="ARBA" id="ARBA00008661"/>
    </source>
</evidence>
<feature type="transmembrane region" description="Helical" evidence="10">
    <location>
        <begin position="21"/>
        <end position="42"/>
    </location>
</feature>
<dbReference type="PANTHER" id="PTHR11214:SF349">
    <property type="entry name" value="BETA-1,3-GALACTOSYLTRANSFERASE BRN"/>
    <property type="match status" value="1"/>
</dbReference>
<gene>
    <name evidence="12" type="ORF">JYZ213_LOCUS35797</name>
    <name evidence="13" type="ORF">OKA104_LOCUS6111</name>
    <name evidence="14" type="ORF">OXD698_LOCUS23977</name>
    <name evidence="11" type="ORF">VCS650_LOCUS31600</name>
</gene>
<organism evidence="13 15">
    <name type="scientific">Adineta steineri</name>
    <dbReference type="NCBI Taxonomy" id="433720"/>
    <lineage>
        <taxon>Eukaryota</taxon>
        <taxon>Metazoa</taxon>
        <taxon>Spiralia</taxon>
        <taxon>Gnathifera</taxon>
        <taxon>Rotifera</taxon>
        <taxon>Eurotatoria</taxon>
        <taxon>Bdelloidea</taxon>
        <taxon>Adinetida</taxon>
        <taxon>Adinetidae</taxon>
        <taxon>Adineta</taxon>
    </lineage>
</organism>
<dbReference type="EMBL" id="CAJNOG010000820">
    <property type="protein sequence ID" value="CAF1364964.1"/>
    <property type="molecule type" value="Genomic_DNA"/>
</dbReference>
<evidence type="ECO:0000256" key="6">
    <source>
        <dbReference type="ARBA" id="ARBA00022968"/>
    </source>
</evidence>
<evidence type="ECO:0000313" key="12">
    <source>
        <dbReference type="EMBL" id="CAF1364964.1"/>
    </source>
</evidence>
<dbReference type="EMBL" id="CAJNON010000546">
    <property type="protein sequence ID" value="CAF1311126.1"/>
    <property type="molecule type" value="Genomic_DNA"/>
</dbReference>
<dbReference type="SUPFAM" id="SSF53448">
    <property type="entry name" value="Nucleotide-diphospho-sugar transferases"/>
    <property type="match status" value="1"/>
</dbReference>
<dbReference type="InterPro" id="IPR029044">
    <property type="entry name" value="Nucleotide-diphossugar_trans"/>
</dbReference>
<dbReference type="AlphaFoldDB" id="A0A818ML51"/>
<evidence type="ECO:0000256" key="7">
    <source>
        <dbReference type="ARBA" id="ARBA00022989"/>
    </source>
</evidence>
<evidence type="ECO:0000313" key="11">
    <source>
        <dbReference type="EMBL" id="CAF1311126.1"/>
    </source>
</evidence>
<evidence type="ECO:0000313" key="14">
    <source>
        <dbReference type="EMBL" id="CAF3901639.1"/>
    </source>
</evidence>
<dbReference type="Gene3D" id="3.90.550.50">
    <property type="match status" value="1"/>
</dbReference>
<keyword evidence="8 10" id="KW-0333">Golgi apparatus</keyword>
<dbReference type="GO" id="GO:0006493">
    <property type="term" value="P:protein O-linked glycosylation"/>
    <property type="evidence" value="ECO:0007669"/>
    <property type="project" value="TreeGrafter"/>
</dbReference>
<evidence type="ECO:0000256" key="5">
    <source>
        <dbReference type="ARBA" id="ARBA00022692"/>
    </source>
</evidence>
<evidence type="ECO:0000313" key="13">
    <source>
        <dbReference type="EMBL" id="CAF3590969.1"/>
    </source>
</evidence>
<dbReference type="OrthoDB" id="5957813at2759"/>
<dbReference type="GO" id="GO:0016758">
    <property type="term" value="F:hexosyltransferase activity"/>
    <property type="evidence" value="ECO:0007669"/>
    <property type="project" value="InterPro"/>
</dbReference>
<evidence type="ECO:0000256" key="3">
    <source>
        <dbReference type="ARBA" id="ARBA00022676"/>
    </source>
</evidence>
<sequence length="385" mass="46354">MPRSLKSSTPRRFSIVFYLKCAVCILIMYYLNLLFGLKYYFWPEKSFDEEYSLNMIRIDATKIEEHPERLLGSPKNLLSNHFLIENEYLCGRSLDPEILLQPHVLILVKSSCEKFQERQAIRLTWGEKQQLRKKSCKLAFVLGENRHNISIENEMTKYGDIIQIDKLDSYYYTSSKMIMMLRWITEYCTSKSERTSYQDLRNYVLFVDDDYYIDIDSLLLYLRRLDEDPDITTYERRTFITGELIEGSRPRRFLNDRYYVSLIDYPYDMYPSYISTGCFLMTRYNARLFYIASKYIRLFHFDHIYMGILAYSMSIKLIENNELFSTSLSSTMYFHNQTKFLSRWKNIFNNRIDFHVDKKPICIRGYHAQKLIQIWNDIHQTNLTF</sequence>
<evidence type="ECO:0000256" key="9">
    <source>
        <dbReference type="ARBA" id="ARBA00023136"/>
    </source>
</evidence>
<dbReference type="InterPro" id="IPR002659">
    <property type="entry name" value="Glyco_trans_31"/>
</dbReference>
<dbReference type="GO" id="GO:0008194">
    <property type="term" value="F:UDP-glycosyltransferase activity"/>
    <property type="evidence" value="ECO:0007669"/>
    <property type="project" value="TreeGrafter"/>
</dbReference>
<dbReference type="Proteomes" id="UP000663844">
    <property type="component" value="Unassembled WGS sequence"/>
</dbReference>
<evidence type="ECO:0000256" key="4">
    <source>
        <dbReference type="ARBA" id="ARBA00022679"/>
    </source>
</evidence>
<keyword evidence="5 10" id="KW-0812">Transmembrane</keyword>
<dbReference type="EC" id="2.4.1.-" evidence="10"/>
<evidence type="ECO:0000256" key="1">
    <source>
        <dbReference type="ARBA" id="ARBA00004323"/>
    </source>
</evidence>
<proteinExistence type="inferred from homology"/>
<keyword evidence="6 10" id="KW-0735">Signal-anchor</keyword>
<accession>A0A818ML51</accession>
<dbReference type="EMBL" id="CAJOAZ010002170">
    <property type="protein sequence ID" value="CAF3901639.1"/>
    <property type="molecule type" value="Genomic_DNA"/>
</dbReference>
<evidence type="ECO:0000256" key="10">
    <source>
        <dbReference type="RuleBase" id="RU363063"/>
    </source>
</evidence>
<keyword evidence="4" id="KW-0808">Transferase</keyword>
<comment type="subcellular location">
    <subcellularLocation>
        <location evidence="1 10">Golgi apparatus membrane</location>
        <topology evidence="1 10">Single-pass type II membrane protein</topology>
    </subcellularLocation>
</comment>
<dbReference type="PANTHER" id="PTHR11214">
    <property type="entry name" value="BETA-1,3-N-ACETYLGLUCOSAMINYLTRANSFERASE"/>
    <property type="match status" value="1"/>
</dbReference>
<protein>
    <recommendedName>
        <fullName evidence="10">Hexosyltransferase</fullName>
        <ecNumber evidence="10">2.4.1.-</ecNumber>
    </recommendedName>
</protein>
<comment type="similarity">
    <text evidence="2 10">Belongs to the glycosyltransferase 31 family.</text>
</comment>
<keyword evidence="9 10" id="KW-0472">Membrane</keyword>